<evidence type="ECO:0000256" key="1">
    <source>
        <dbReference type="ARBA" id="ARBA00009451"/>
    </source>
</evidence>
<dbReference type="NCBIfam" id="TIGR01038">
    <property type="entry name" value="uL22_arch_euk"/>
    <property type="match status" value="1"/>
</dbReference>
<dbReference type="GO" id="GO:0003735">
    <property type="term" value="F:structural constituent of ribosome"/>
    <property type="evidence" value="ECO:0007669"/>
    <property type="project" value="InterPro"/>
</dbReference>
<dbReference type="EMBL" id="LWDF02000419">
    <property type="protein sequence ID" value="KAE8248940.1"/>
    <property type="molecule type" value="Genomic_DNA"/>
</dbReference>
<evidence type="ECO:0000256" key="2">
    <source>
        <dbReference type="ARBA" id="ARBA00022980"/>
    </source>
</evidence>
<dbReference type="Gene3D" id="3.90.470.10">
    <property type="entry name" value="Ribosomal protein L22/L17"/>
    <property type="match status" value="1"/>
</dbReference>
<dbReference type="SUPFAM" id="SSF54843">
    <property type="entry name" value="Ribosomal protein L22"/>
    <property type="match status" value="1"/>
</dbReference>
<keyword evidence="2 5" id="KW-0689">Ribosomal protein</keyword>
<name>A0A8T8SUL7_9BASI</name>
<evidence type="ECO:0000256" key="4">
    <source>
        <dbReference type="ARBA" id="ARBA00065089"/>
    </source>
</evidence>
<reference evidence="6" key="1">
    <citation type="submission" date="2016-04" db="EMBL/GenBank/DDBJ databases">
        <authorList>
            <person name="Nguyen H.D."/>
            <person name="Samba Siva P."/>
            <person name="Cullis J."/>
            <person name="Levesque C.A."/>
            <person name="Hambleton S."/>
        </authorList>
    </citation>
    <scope>NUCLEOTIDE SEQUENCE</scope>
    <source>
        <strain evidence="6">DAOMC 236416</strain>
    </source>
</reference>
<reference evidence="6" key="2">
    <citation type="journal article" date="2019" name="IMA Fungus">
        <title>Genome sequencing and comparison of five Tilletia species to identify candidate genes for the detection of regulated species infecting wheat.</title>
        <authorList>
            <person name="Nguyen H.D.T."/>
            <person name="Sultana T."/>
            <person name="Kesanakurti P."/>
            <person name="Hambleton S."/>
        </authorList>
    </citation>
    <scope>NUCLEOTIDE SEQUENCE</scope>
    <source>
        <strain evidence="6">DAOMC 236416</strain>
    </source>
</reference>
<proteinExistence type="inferred from homology"/>
<comment type="subunit">
    <text evidence="4">Component of the large ribosomal subunit (LSU). Mature yeast ribosomes consist of a small (40S) and a large (60S) subunit. The 40S small subunit contains 1 molecule of ribosomal RNA (18S rRNA) and at least 33 different proteins. The large 60S subunit contains 3 rRNA molecules (25S, 5.8S and 5S rRNA) and at least 46 different proteins. uL22 is associated with the polypeptide exit tunnel.</text>
</comment>
<dbReference type="Proteomes" id="UP000077521">
    <property type="component" value="Unassembled WGS sequence"/>
</dbReference>
<evidence type="ECO:0008006" key="8">
    <source>
        <dbReference type="Google" id="ProtNLM"/>
    </source>
</evidence>
<accession>A0A8T8SUL7</accession>
<evidence type="ECO:0000256" key="5">
    <source>
        <dbReference type="RuleBase" id="RU004005"/>
    </source>
</evidence>
<dbReference type="AlphaFoldDB" id="A0A8T8SUL7"/>
<dbReference type="CDD" id="cd00336">
    <property type="entry name" value="Ribosomal_L22"/>
    <property type="match status" value="1"/>
</dbReference>
<organism evidence="6 7">
    <name type="scientific">Tilletia indica</name>
    <dbReference type="NCBI Taxonomy" id="43049"/>
    <lineage>
        <taxon>Eukaryota</taxon>
        <taxon>Fungi</taxon>
        <taxon>Dikarya</taxon>
        <taxon>Basidiomycota</taxon>
        <taxon>Ustilaginomycotina</taxon>
        <taxon>Exobasidiomycetes</taxon>
        <taxon>Tilletiales</taxon>
        <taxon>Tilletiaceae</taxon>
        <taxon>Tilletia</taxon>
    </lineage>
</organism>
<comment type="caution">
    <text evidence="6">The sequence shown here is derived from an EMBL/GenBank/DDBJ whole genome shotgun (WGS) entry which is preliminary data.</text>
</comment>
<dbReference type="GO" id="GO:0002181">
    <property type="term" value="P:cytoplasmic translation"/>
    <property type="evidence" value="ECO:0007669"/>
    <property type="project" value="TreeGrafter"/>
</dbReference>
<dbReference type="PROSITE" id="PS00464">
    <property type="entry name" value="RIBOSOMAL_L22"/>
    <property type="match status" value="1"/>
</dbReference>
<keyword evidence="7" id="KW-1185">Reference proteome</keyword>
<sequence length="227" mass="25137">MERSACLIHKELLDVHLSILKINPAIHTGHSQDTMTRYAFDDSAVVEKTSAARGDYLRVHFKHCREVAAAISGLKVQKAYAYLGNVTEHKQCIPFRRYNGGVGRTQQAKEFKTTQGRWPVKAVKFITSLLKNAEANAEAKGLDTEELLIKNIVVNQAPKTRRRTYRAHGRINPYQGNPAHIEIHLSEPASQVPKATTGVVVRLNKRQLAQKRVAASRSGAKPAVAAA</sequence>
<dbReference type="PANTHER" id="PTHR11593:SF10">
    <property type="entry name" value="60S RIBOSOMAL PROTEIN L17"/>
    <property type="match status" value="1"/>
</dbReference>
<dbReference type="FunFam" id="3.90.470.10:FF:000012">
    <property type="entry name" value="60S ribosomal protein L17"/>
    <property type="match status" value="1"/>
</dbReference>
<evidence type="ECO:0000256" key="3">
    <source>
        <dbReference type="ARBA" id="ARBA00023274"/>
    </source>
</evidence>
<evidence type="ECO:0000313" key="6">
    <source>
        <dbReference type="EMBL" id="KAE8248940.1"/>
    </source>
</evidence>
<keyword evidence="3 5" id="KW-0687">Ribonucleoprotein</keyword>
<dbReference type="Pfam" id="PF00237">
    <property type="entry name" value="Ribosomal_L22"/>
    <property type="match status" value="1"/>
</dbReference>
<dbReference type="InterPro" id="IPR001063">
    <property type="entry name" value="Ribosomal_uL22"/>
</dbReference>
<dbReference type="InterPro" id="IPR036394">
    <property type="entry name" value="Ribosomal_uL22_sf"/>
</dbReference>
<dbReference type="GO" id="GO:0022625">
    <property type="term" value="C:cytosolic large ribosomal subunit"/>
    <property type="evidence" value="ECO:0007669"/>
    <property type="project" value="TreeGrafter"/>
</dbReference>
<gene>
    <name evidence="6" type="ORF">A4X13_0g5410</name>
</gene>
<comment type="similarity">
    <text evidence="1 5">Belongs to the universal ribosomal protein uL22 family.</text>
</comment>
<dbReference type="PANTHER" id="PTHR11593">
    <property type="entry name" value="60S RIBOSOMAL PROTEIN L17"/>
    <property type="match status" value="1"/>
</dbReference>
<dbReference type="InterPro" id="IPR005721">
    <property type="entry name" value="Ribosomal_uL22_euk/arc"/>
</dbReference>
<evidence type="ECO:0000313" key="7">
    <source>
        <dbReference type="Proteomes" id="UP000077521"/>
    </source>
</evidence>
<dbReference type="GO" id="GO:0030684">
    <property type="term" value="C:preribosome"/>
    <property type="evidence" value="ECO:0007669"/>
    <property type="project" value="UniProtKB-ARBA"/>
</dbReference>
<protein>
    <recommendedName>
        <fullName evidence="8">Ribosomal protein L22</fullName>
    </recommendedName>
</protein>
<dbReference type="InterPro" id="IPR018260">
    <property type="entry name" value="Ribosomal_uL22_CS"/>
</dbReference>